<accession>A0A849IIL4</accession>
<feature type="domain" description="UspA" evidence="2">
    <location>
        <begin position="155"/>
        <end position="272"/>
    </location>
</feature>
<name>A0A849IIL4_9HYPH</name>
<dbReference type="EMBL" id="JABEPP010000004">
    <property type="protein sequence ID" value="NNM73783.1"/>
    <property type="molecule type" value="Genomic_DNA"/>
</dbReference>
<comment type="caution">
    <text evidence="3">The sequence shown here is derived from an EMBL/GenBank/DDBJ whole genome shotgun (WGS) entry which is preliminary data.</text>
</comment>
<dbReference type="Proteomes" id="UP000564885">
    <property type="component" value="Unassembled WGS sequence"/>
</dbReference>
<dbReference type="PRINTS" id="PR01438">
    <property type="entry name" value="UNVRSLSTRESS"/>
</dbReference>
<dbReference type="SUPFAM" id="SSF52402">
    <property type="entry name" value="Adenine nucleotide alpha hydrolases-like"/>
    <property type="match status" value="2"/>
</dbReference>
<dbReference type="RefSeq" id="WP_171219274.1">
    <property type="nucleotide sequence ID" value="NZ_JABEPP010000004.1"/>
</dbReference>
<dbReference type="InterPro" id="IPR006015">
    <property type="entry name" value="Universal_stress_UspA"/>
</dbReference>
<evidence type="ECO:0000259" key="2">
    <source>
        <dbReference type="Pfam" id="PF00582"/>
    </source>
</evidence>
<gene>
    <name evidence="3" type="ORF">HJG44_15475</name>
</gene>
<dbReference type="AlphaFoldDB" id="A0A849IIL4"/>
<dbReference type="PANTHER" id="PTHR46268">
    <property type="entry name" value="STRESS RESPONSE PROTEIN NHAX"/>
    <property type="match status" value="1"/>
</dbReference>
<dbReference type="Pfam" id="PF00582">
    <property type="entry name" value="Usp"/>
    <property type="match status" value="1"/>
</dbReference>
<dbReference type="Gene3D" id="3.40.50.12370">
    <property type="match status" value="1"/>
</dbReference>
<evidence type="ECO:0000313" key="3">
    <source>
        <dbReference type="EMBL" id="NNM73783.1"/>
    </source>
</evidence>
<evidence type="ECO:0000313" key="4">
    <source>
        <dbReference type="Proteomes" id="UP000564885"/>
    </source>
</evidence>
<sequence>MIKDIVVVLGEEGERAGPIAISLAAAFDAALSGICVVPEAPLDTFAYAQVSYEMVASAREEAQEAAQAASGRFEDQARQAGLPVECSSICAALPLAAERLADAVRISDLIVIEQPDRERRRPSDTLLETVLLRSGRPALIVPYIQKGPMRFAQATVAWDGSPTAARALADALPLLRRADRVEVVNVVREGEEEEEQDFGPRLVRHLARHGVSAEFRRLPSAIPIADTILSHVADSGSDFLVMGAYGHSRIREALLGGTSRGILEAMTIPVLMSH</sequence>
<organism evidence="3 4">
    <name type="scientific">Enterovirga aerilata</name>
    <dbReference type="NCBI Taxonomy" id="2730920"/>
    <lineage>
        <taxon>Bacteria</taxon>
        <taxon>Pseudomonadati</taxon>
        <taxon>Pseudomonadota</taxon>
        <taxon>Alphaproteobacteria</taxon>
        <taxon>Hyphomicrobiales</taxon>
        <taxon>Methylobacteriaceae</taxon>
        <taxon>Enterovirga</taxon>
    </lineage>
</organism>
<protein>
    <submittedName>
        <fullName evidence="3">Universal stress protein</fullName>
    </submittedName>
</protein>
<comment type="similarity">
    <text evidence="1">Belongs to the universal stress protein A family.</text>
</comment>
<proteinExistence type="inferred from homology"/>
<dbReference type="CDD" id="cd00293">
    <property type="entry name" value="USP-like"/>
    <property type="match status" value="1"/>
</dbReference>
<dbReference type="PANTHER" id="PTHR46268:SF15">
    <property type="entry name" value="UNIVERSAL STRESS PROTEIN HP_0031"/>
    <property type="match status" value="1"/>
</dbReference>
<dbReference type="InterPro" id="IPR006016">
    <property type="entry name" value="UspA"/>
</dbReference>
<keyword evidence="4" id="KW-1185">Reference proteome</keyword>
<reference evidence="3 4" key="1">
    <citation type="submission" date="2020-04" db="EMBL/GenBank/DDBJ databases">
        <title>Enterovirga sp. isolate from soil.</title>
        <authorList>
            <person name="Chea S."/>
            <person name="Kim D.-U."/>
        </authorList>
    </citation>
    <scope>NUCLEOTIDE SEQUENCE [LARGE SCALE GENOMIC DNA]</scope>
    <source>
        <strain evidence="3 4">DB1703</strain>
    </source>
</reference>
<evidence type="ECO:0000256" key="1">
    <source>
        <dbReference type="ARBA" id="ARBA00008791"/>
    </source>
</evidence>